<name>A0A6S7EQ25_9BURK</name>
<evidence type="ECO:0000313" key="3">
    <source>
        <dbReference type="Proteomes" id="UP000494117"/>
    </source>
</evidence>
<keyword evidence="1" id="KW-1133">Transmembrane helix</keyword>
<feature type="transmembrane region" description="Helical" evidence="1">
    <location>
        <begin position="40"/>
        <end position="61"/>
    </location>
</feature>
<evidence type="ECO:0000313" key="2">
    <source>
        <dbReference type="EMBL" id="CAB3921531.1"/>
    </source>
</evidence>
<keyword evidence="1" id="KW-0812">Transmembrane</keyword>
<evidence type="ECO:0000256" key="1">
    <source>
        <dbReference type="SAM" id="Phobius"/>
    </source>
</evidence>
<accession>A0A6S7EQ25</accession>
<protein>
    <submittedName>
        <fullName evidence="2">Uncharacterized protein</fullName>
    </submittedName>
</protein>
<sequence length="227" mass="24614">MREVAWRGVCLPARPATAGVGGTFPAFPTAQKGRFCRRRWLLSGLLIVSGFVLSGASVMAADNFTMTIEHIDGGSTTFSIPPGLGEQTGPQTMVLKIPLPPKDGDIDKTVEMAVIVRPVYSNGSSYVSKVLAGELLNTREVSTKKGMRVFEREVKGIGVMVLYVFQGDDGTPVLVEDSGSFNRAYSIYHDVPGKYRIQSAVPKTAGENFRYADKQVLRNVNNLIVGK</sequence>
<dbReference type="AlphaFoldDB" id="A0A6S7EQ25"/>
<proteinExistence type="predicted"/>
<gene>
    <name evidence="2" type="ORF">LMG26858_05368</name>
</gene>
<keyword evidence="3" id="KW-1185">Reference proteome</keyword>
<keyword evidence="1" id="KW-0472">Membrane</keyword>
<dbReference type="EMBL" id="CADILG010000059">
    <property type="protein sequence ID" value="CAB3921531.1"/>
    <property type="molecule type" value="Genomic_DNA"/>
</dbReference>
<reference evidence="2 3" key="1">
    <citation type="submission" date="2020-04" db="EMBL/GenBank/DDBJ databases">
        <authorList>
            <person name="De Canck E."/>
        </authorList>
    </citation>
    <scope>NUCLEOTIDE SEQUENCE [LARGE SCALE GENOMIC DNA]</scope>
    <source>
        <strain evidence="2 3">LMG 26858</strain>
    </source>
</reference>
<dbReference type="Proteomes" id="UP000494117">
    <property type="component" value="Unassembled WGS sequence"/>
</dbReference>
<organism evidence="2 3">
    <name type="scientific">Achromobacter anxifer</name>
    <dbReference type="NCBI Taxonomy" id="1287737"/>
    <lineage>
        <taxon>Bacteria</taxon>
        <taxon>Pseudomonadati</taxon>
        <taxon>Pseudomonadota</taxon>
        <taxon>Betaproteobacteria</taxon>
        <taxon>Burkholderiales</taxon>
        <taxon>Alcaligenaceae</taxon>
        <taxon>Achromobacter</taxon>
    </lineage>
</organism>